<evidence type="ECO:0000313" key="3">
    <source>
        <dbReference type="Proteomes" id="UP000663873"/>
    </source>
</evidence>
<gene>
    <name evidence="1" type="ORF">UJA718_LOCUS43779</name>
    <name evidence="2" type="ORF">UJA718_LOCUS43794</name>
</gene>
<dbReference type="AlphaFoldDB" id="A0A821SPT2"/>
<proteinExistence type="predicted"/>
<dbReference type="SUPFAM" id="SSF81296">
    <property type="entry name" value="E set domains"/>
    <property type="match status" value="1"/>
</dbReference>
<dbReference type="InterPro" id="IPR014756">
    <property type="entry name" value="Ig_E-set"/>
</dbReference>
<dbReference type="EMBL" id="CAJOBP010063423">
    <property type="protein sequence ID" value="CAF4859014.1"/>
    <property type="molecule type" value="Genomic_DNA"/>
</dbReference>
<protein>
    <submittedName>
        <fullName evidence="1">Uncharacterized protein</fullName>
    </submittedName>
</protein>
<reference evidence="1" key="1">
    <citation type="submission" date="2021-02" db="EMBL/GenBank/DDBJ databases">
        <authorList>
            <person name="Nowell W R."/>
        </authorList>
    </citation>
    <scope>NUCLEOTIDE SEQUENCE</scope>
</reference>
<keyword evidence="3" id="KW-1185">Reference proteome</keyword>
<evidence type="ECO:0000313" key="2">
    <source>
        <dbReference type="EMBL" id="CAF4859014.1"/>
    </source>
</evidence>
<dbReference type="Proteomes" id="UP000663873">
    <property type="component" value="Unassembled WGS sequence"/>
</dbReference>
<feature type="non-terminal residue" evidence="1">
    <location>
        <position position="1"/>
    </location>
</feature>
<organism evidence="1 3">
    <name type="scientific">Rotaria socialis</name>
    <dbReference type="NCBI Taxonomy" id="392032"/>
    <lineage>
        <taxon>Eukaryota</taxon>
        <taxon>Metazoa</taxon>
        <taxon>Spiralia</taxon>
        <taxon>Gnathifera</taxon>
        <taxon>Rotifera</taxon>
        <taxon>Eurotatoria</taxon>
        <taxon>Bdelloidea</taxon>
        <taxon>Philodinida</taxon>
        <taxon>Philodinidae</taxon>
        <taxon>Rotaria</taxon>
    </lineage>
</organism>
<feature type="non-terminal residue" evidence="1">
    <location>
        <position position="82"/>
    </location>
</feature>
<comment type="caution">
    <text evidence="1">The sequence shown here is derived from an EMBL/GenBank/DDBJ whole genome shotgun (WGS) entry which is preliminary data.</text>
</comment>
<evidence type="ECO:0000313" key="1">
    <source>
        <dbReference type="EMBL" id="CAF4858597.1"/>
    </source>
</evidence>
<accession>A0A821SPT2</accession>
<name>A0A821SPT2_9BILA</name>
<sequence length="82" mass="9432">GDHHIMFYTDNDKKCMITKFICQVYDATKIRISDLPAAIPHQLYKFTINTMDAGDGHVSVKIKQSGNRLAHEQARIDLHIYE</sequence>
<dbReference type="EMBL" id="CAJOBP010063310">
    <property type="protein sequence ID" value="CAF4858597.1"/>
    <property type="molecule type" value="Genomic_DNA"/>
</dbReference>